<evidence type="ECO:0000256" key="2">
    <source>
        <dbReference type="ARBA" id="ARBA00011814"/>
    </source>
</evidence>
<dbReference type="PANTHER" id="PTHR12901:SF10">
    <property type="entry name" value="COENZYME Q-BINDING PROTEIN COQ10, MITOCHONDRIAL"/>
    <property type="match status" value="1"/>
</dbReference>
<accession>A0A9W7E1J4</accession>
<protein>
    <recommendedName>
        <fullName evidence="4">Coenzyme Q-binding protein COQ10 START domain-containing protein</fullName>
    </recommendedName>
</protein>
<name>A0A9W7E1J4_9STRA</name>
<evidence type="ECO:0000256" key="3">
    <source>
        <dbReference type="ARBA" id="ARBA00024947"/>
    </source>
</evidence>
<feature type="domain" description="Coenzyme Q-binding protein COQ10 START" evidence="4">
    <location>
        <begin position="37"/>
        <end position="194"/>
    </location>
</feature>
<dbReference type="Pfam" id="PF03364">
    <property type="entry name" value="Polyketide_cyc"/>
    <property type="match status" value="1"/>
</dbReference>
<comment type="subunit">
    <text evidence="2">Interacts with coenzyme Q.</text>
</comment>
<reference evidence="6" key="1">
    <citation type="journal article" date="2023" name="Commun. Biol.">
        <title>Genome analysis of Parmales, the sister group of diatoms, reveals the evolutionary specialization of diatoms from phago-mixotrophs to photoautotrophs.</title>
        <authorList>
            <person name="Ban H."/>
            <person name="Sato S."/>
            <person name="Yoshikawa S."/>
            <person name="Yamada K."/>
            <person name="Nakamura Y."/>
            <person name="Ichinomiya M."/>
            <person name="Sato N."/>
            <person name="Blanc-Mathieu R."/>
            <person name="Endo H."/>
            <person name="Kuwata A."/>
            <person name="Ogata H."/>
        </authorList>
    </citation>
    <scope>NUCLEOTIDE SEQUENCE [LARGE SCALE GENOMIC DNA]</scope>
    <source>
        <strain evidence="6">NIES 3700</strain>
    </source>
</reference>
<dbReference type="Proteomes" id="UP001165122">
    <property type="component" value="Unassembled WGS sequence"/>
</dbReference>
<dbReference type="GO" id="GO:0048039">
    <property type="term" value="F:ubiquinone binding"/>
    <property type="evidence" value="ECO:0007669"/>
    <property type="project" value="InterPro"/>
</dbReference>
<keyword evidence="6" id="KW-1185">Reference proteome</keyword>
<dbReference type="PANTHER" id="PTHR12901">
    <property type="entry name" value="SPERM PROTEIN HOMOLOG"/>
    <property type="match status" value="1"/>
</dbReference>
<comment type="caution">
    <text evidence="5">The sequence shown here is derived from an EMBL/GenBank/DDBJ whole genome shotgun (WGS) entry which is preliminary data.</text>
</comment>
<dbReference type="GO" id="GO:0045333">
    <property type="term" value="P:cellular respiration"/>
    <property type="evidence" value="ECO:0007669"/>
    <property type="project" value="InterPro"/>
</dbReference>
<dbReference type="InterPro" id="IPR044996">
    <property type="entry name" value="COQ10-like"/>
</dbReference>
<evidence type="ECO:0000259" key="4">
    <source>
        <dbReference type="Pfam" id="PF03364"/>
    </source>
</evidence>
<evidence type="ECO:0000256" key="1">
    <source>
        <dbReference type="ARBA" id="ARBA00006885"/>
    </source>
</evidence>
<comment type="similarity">
    <text evidence="1">Belongs to the COQ10 family.</text>
</comment>
<proteinExistence type="inferred from homology"/>
<comment type="function">
    <text evidence="3">Required for the function of coenzyme Q in the respiratory chain. May serve as a chaperone or may be involved in the transport of Q6 from its site of synthesis to the catalytic sites of the respiratory complexes.</text>
</comment>
<evidence type="ECO:0000313" key="5">
    <source>
        <dbReference type="EMBL" id="GMH58708.1"/>
    </source>
</evidence>
<evidence type="ECO:0000313" key="6">
    <source>
        <dbReference type="Proteomes" id="UP001165122"/>
    </source>
</evidence>
<dbReference type="AlphaFoldDB" id="A0A9W7E1J4"/>
<sequence length="200" mass="22336">MFSTTRSLHLLLHRYLSTSANGGVRVHTFPQKLFASIPPSKLFTVVTSVTSYSEFLPFCTHSEILPNNTLSSPKIKLDHPTSFPPLPPSKILVKTFPATLTIGYTPLLSDTYTSSVTLKKILDCDGDVLEYRITSFSSDSTLFSSIASSWRIRPSSTSSIVEFTVSYKARIKAVDLIMEKVMGRISEEQIKAFESRCWEV</sequence>
<gene>
    <name evidence="5" type="ORF">TrLO_g10935</name>
</gene>
<organism evidence="5 6">
    <name type="scientific">Triparma laevis f. longispina</name>
    <dbReference type="NCBI Taxonomy" id="1714387"/>
    <lineage>
        <taxon>Eukaryota</taxon>
        <taxon>Sar</taxon>
        <taxon>Stramenopiles</taxon>
        <taxon>Ochrophyta</taxon>
        <taxon>Bolidophyceae</taxon>
        <taxon>Parmales</taxon>
        <taxon>Triparmaceae</taxon>
        <taxon>Triparma</taxon>
    </lineage>
</organism>
<dbReference type="SUPFAM" id="SSF55961">
    <property type="entry name" value="Bet v1-like"/>
    <property type="match status" value="1"/>
</dbReference>
<dbReference type="Gene3D" id="3.30.530.20">
    <property type="match status" value="1"/>
</dbReference>
<dbReference type="InterPro" id="IPR005031">
    <property type="entry name" value="COQ10_START"/>
</dbReference>
<dbReference type="OrthoDB" id="292693at2759"/>
<dbReference type="InterPro" id="IPR023393">
    <property type="entry name" value="START-like_dom_sf"/>
</dbReference>
<dbReference type="EMBL" id="BRXW01000480">
    <property type="protein sequence ID" value="GMH58708.1"/>
    <property type="molecule type" value="Genomic_DNA"/>
</dbReference>
<dbReference type="GO" id="GO:0005739">
    <property type="term" value="C:mitochondrion"/>
    <property type="evidence" value="ECO:0007669"/>
    <property type="project" value="TreeGrafter"/>
</dbReference>